<dbReference type="AlphaFoldDB" id="A0A4R9LV49"/>
<dbReference type="InterPro" id="IPR020449">
    <property type="entry name" value="Tscrpt_reg_AraC-type_HTH"/>
</dbReference>
<gene>
    <name evidence="5" type="ORF">EHS15_15585</name>
</gene>
<dbReference type="SUPFAM" id="SSF46689">
    <property type="entry name" value="Homeodomain-like"/>
    <property type="match status" value="1"/>
</dbReference>
<dbReference type="Gene3D" id="1.10.10.60">
    <property type="entry name" value="Homeodomain-like"/>
    <property type="match status" value="2"/>
</dbReference>
<dbReference type="Pfam" id="PF12833">
    <property type="entry name" value="HTH_18"/>
    <property type="match status" value="1"/>
</dbReference>
<accession>A0A4R9LV49</accession>
<dbReference type="PRINTS" id="PR00032">
    <property type="entry name" value="HTHARAC"/>
</dbReference>
<dbReference type="OrthoDB" id="9778008at2"/>
<dbReference type="GO" id="GO:0003700">
    <property type="term" value="F:DNA-binding transcription factor activity"/>
    <property type="evidence" value="ECO:0007669"/>
    <property type="project" value="InterPro"/>
</dbReference>
<evidence type="ECO:0000313" key="6">
    <source>
        <dbReference type="Proteomes" id="UP000298058"/>
    </source>
</evidence>
<keyword evidence="2" id="KW-0238">DNA-binding</keyword>
<evidence type="ECO:0000256" key="2">
    <source>
        <dbReference type="ARBA" id="ARBA00023125"/>
    </source>
</evidence>
<organism evidence="5 6">
    <name type="scientific">Leptospira idonii</name>
    <dbReference type="NCBI Taxonomy" id="1193500"/>
    <lineage>
        <taxon>Bacteria</taxon>
        <taxon>Pseudomonadati</taxon>
        <taxon>Spirochaetota</taxon>
        <taxon>Spirochaetia</taxon>
        <taxon>Leptospirales</taxon>
        <taxon>Leptospiraceae</taxon>
        <taxon>Leptospira</taxon>
    </lineage>
</organism>
<evidence type="ECO:0000256" key="1">
    <source>
        <dbReference type="ARBA" id="ARBA00023015"/>
    </source>
</evidence>
<reference evidence="5" key="1">
    <citation type="journal article" date="2019" name="PLoS Negl. Trop. Dis.">
        <title>Revisiting the worldwide diversity of Leptospira species in the environment.</title>
        <authorList>
            <person name="Vincent A.T."/>
            <person name="Schiettekatte O."/>
            <person name="Bourhy P."/>
            <person name="Veyrier F.J."/>
            <person name="Picardeau M."/>
        </authorList>
    </citation>
    <scope>NUCLEOTIDE SEQUENCE [LARGE SCALE GENOMIC DNA]</scope>
    <source>
        <strain evidence="5">201300427</strain>
    </source>
</reference>
<dbReference type="PANTHER" id="PTHR11019">
    <property type="entry name" value="HTH-TYPE TRANSCRIPTIONAL REGULATOR NIMR"/>
    <property type="match status" value="1"/>
</dbReference>
<dbReference type="InterPro" id="IPR018060">
    <property type="entry name" value="HTH_AraC"/>
</dbReference>
<keyword evidence="6" id="KW-1185">Reference proteome</keyword>
<dbReference type="PANTHER" id="PTHR11019:SF159">
    <property type="entry name" value="TRANSCRIPTIONAL REGULATOR-RELATED"/>
    <property type="match status" value="1"/>
</dbReference>
<dbReference type="InterPro" id="IPR011051">
    <property type="entry name" value="RmlC_Cupin_sf"/>
</dbReference>
<dbReference type="Proteomes" id="UP000298058">
    <property type="component" value="Unassembled WGS sequence"/>
</dbReference>
<name>A0A4R9LV49_9LEPT</name>
<dbReference type="RefSeq" id="WP_135761522.1">
    <property type="nucleotide sequence ID" value="NZ_RQHW01000048.1"/>
</dbReference>
<protein>
    <submittedName>
        <fullName evidence="5">AraC family transcriptional regulator</fullName>
    </submittedName>
</protein>
<keyword evidence="1" id="KW-0805">Transcription regulation</keyword>
<dbReference type="PROSITE" id="PS01124">
    <property type="entry name" value="HTH_ARAC_FAMILY_2"/>
    <property type="match status" value="1"/>
</dbReference>
<dbReference type="SMART" id="SM00342">
    <property type="entry name" value="HTH_ARAC"/>
    <property type="match status" value="1"/>
</dbReference>
<dbReference type="GO" id="GO:0043565">
    <property type="term" value="F:sequence-specific DNA binding"/>
    <property type="evidence" value="ECO:0007669"/>
    <property type="project" value="InterPro"/>
</dbReference>
<feature type="domain" description="HTH araC/xylS-type" evidence="4">
    <location>
        <begin position="140"/>
        <end position="241"/>
    </location>
</feature>
<evidence type="ECO:0000259" key="4">
    <source>
        <dbReference type="PROSITE" id="PS01124"/>
    </source>
</evidence>
<sequence>MKQFLIWDDFATYRGDGFSTGRHSHFYIQISLPDSGKVELRTQGGDWKTYNAVFVPSGVSHEMKCADGHLTLLYLDPLTTGYQLFHDRSLQAGHTSFEVGDLFSDTVKRQIRRILNASNTNVRNQLLDIIGKDFPRTETRKIDVRIQKSIQNAELEDFSLPHLAAEARLSVERFRHLFRQETGVAFSVYRLWLKTKKAVDYLANHPHLLDAAHEGGFADQSHFTRIFRRSFGISPSDFTKKKESFQAVFFSK</sequence>
<dbReference type="InterPro" id="IPR009057">
    <property type="entry name" value="Homeodomain-like_sf"/>
</dbReference>
<dbReference type="EMBL" id="RQHW01000048">
    <property type="protein sequence ID" value="TGN18041.1"/>
    <property type="molecule type" value="Genomic_DNA"/>
</dbReference>
<dbReference type="SUPFAM" id="SSF51182">
    <property type="entry name" value="RmlC-like cupins"/>
    <property type="match status" value="1"/>
</dbReference>
<keyword evidence="3" id="KW-0804">Transcription</keyword>
<evidence type="ECO:0000313" key="5">
    <source>
        <dbReference type="EMBL" id="TGN18041.1"/>
    </source>
</evidence>
<proteinExistence type="predicted"/>
<comment type="caution">
    <text evidence="5">The sequence shown here is derived from an EMBL/GenBank/DDBJ whole genome shotgun (WGS) entry which is preliminary data.</text>
</comment>
<evidence type="ECO:0000256" key="3">
    <source>
        <dbReference type="ARBA" id="ARBA00023163"/>
    </source>
</evidence>